<dbReference type="Gene3D" id="1.10.10.10">
    <property type="entry name" value="Winged helix-like DNA-binding domain superfamily/Winged helix DNA-binding domain"/>
    <property type="match status" value="1"/>
</dbReference>
<accession>A0A9D1R4G9</accession>
<comment type="caution">
    <text evidence="1">The sequence shown here is derived from an EMBL/GenBank/DDBJ whole genome shotgun (WGS) entry which is preliminary data.</text>
</comment>
<dbReference type="AlphaFoldDB" id="A0A9D1R4G9"/>
<sequence>MKKNEDYSEAIQRLVNAINKIDGAYYFCAKSMGIKENTLALLSALDDGRVHTQKQICEDWLIPKTTINTVVKELIEEDYILLGAAGPTREKTILLTEKGRQYADGILKHMRLSEQQALESTLQNFSPEFVDAFECFSKNLCDEFQKRILDRKEERKEI</sequence>
<dbReference type="SUPFAM" id="SSF46785">
    <property type="entry name" value="Winged helix' DNA-binding domain"/>
    <property type="match status" value="1"/>
</dbReference>
<name>A0A9D1R4G9_9FIRM</name>
<reference evidence="1" key="1">
    <citation type="journal article" date="2021" name="PeerJ">
        <title>Extensive microbial diversity within the chicken gut microbiome revealed by metagenomics and culture.</title>
        <authorList>
            <person name="Gilroy R."/>
            <person name="Ravi A."/>
            <person name="Getino M."/>
            <person name="Pursley I."/>
            <person name="Horton D.L."/>
            <person name="Alikhan N.F."/>
            <person name="Baker D."/>
            <person name="Gharbi K."/>
            <person name="Hall N."/>
            <person name="Watson M."/>
            <person name="Adriaenssens E.M."/>
            <person name="Foster-Nyarko E."/>
            <person name="Jarju S."/>
            <person name="Secka A."/>
            <person name="Antonio M."/>
            <person name="Oren A."/>
            <person name="Chaudhuri R.R."/>
            <person name="La Ragione R."/>
            <person name="Hildebrand F."/>
            <person name="Pallen M.J."/>
        </authorList>
    </citation>
    <scope>NUCLEOTIDE SEQUENCE</scope>
    <source>
        <strain evidence="1">CHK195-6426</strain>
    </source>
</reference>
<proteinExistence type="predicted"/>
<organism evidence="1 2">
    <name type="scientific">Candidatus Acetatifactor stercoripullorum</name>
    <dbReference type="NCBI Taxonomy" id="2838414"/>
    <lineage>
        <taxon>Bacteria</taxon>
        <taxon>Bacillati</taxon>
        <taxon>Bacillota</taxon>
        <taxon>Clostridia</taxon>
        <taxon>Lachnospirales</taxon>
        <taxon>Lachnospiraceae</taxon>
        <taxon>Acetatifactor</taxon>
    </lineage>
</organism>
<dbReference type="RefSeq" id="WP_318704374.1">
    <property type="nucleotide sequence ID" value="NZ_CALWMU010000039.1"/>
</dbReference>
<gene>
    <name evidence="1" type="ORF">H9742_06110</name>
</gene>
<evidence type="ECO:0000313" key="1">
    <source>
        <dbReference type="EMBL" id="HIW81094.1"/>
    </source>
</evidence>
<dbReference type="InterPro" id="IPR036388">
    <property type="entry name" value="WH-like_DNA-bd_sf"/>
</dbReference>
<dbReference type="Proteomes" id="UP000824265">
    <property type="component" value="Unassembled WGS sequence"/>
</dbReference>
<protein>
    <submittedName>
        <fullName evidence="1">MarR family transcriptional regulator</fullName>
    </submittedName>
</protein>
<dbReference type="EMBL" id="DXGH01000034">
    <property type="protein sequence ID" value="HIW81094.1"/>
    <property type="molecule type" value="Genomic_DNA"/>
</dbReference>
<dbReference type="InterPro" id="IPR036390">
    <property type="entry name" value="WH_DNA-bd_sf"/>
</dbReference>
<evidence type="ECO:0000313" key="2">
    <source>
        <dbReference type="Proteomes" id="UP000824265"/>
    </source>
</evidence>
<reference evidence="1" key="2">
    <citation type="submission" date="2021-04" db="EMBL/GenBank/DDBJ databases">
        <authorList>
            <person name="Gilroy R."/>
        </authorList>
    </citation>
    <scope>NUCLEOTIDE SEQUENCE</scope>
    <source>
        <strain evidence="1">CHK195-6426</strain>
    </source>
</reference>